<gene>
    <name evidence="10" type="ORF">SAMN05216249_10631</name>
</gene>
<comment type="subcellular location">
    <subcellularLocation>
        <location evidence="2">Membrane</location>
    </subcellularLocation>
</comment>
<dbReference type="PANTHER" id="PTHR45453">
    <property type="entry name" value="PHOSPHATE REGULON SENSOR PROTEIN PHOR"/>
    <property type="match status" value="1"/>
</dbReference>
<dbReference type="SUPFAM" id="SSF47384">
    <property type="entry name" value="Homodimeric domain of signal transducing histidine kinase"/>
    <property type="match status" value="1"/>
</dbReference>
<dbReference type="SMART" id="SM00388">
    <property type="entry name" value="HisKA"/>
    <property type="match status" value="1"/>
</dbReference>
<dbReference type="GO" id="GO:0005886">
    <property type="term" value="C:plasma membrane"/>
    <property type="evidence" value="ECO:0007669"/>
    <property type="project" value="TreeGrafter"/>
</dbReference>
<sequence length="324" mass="36486">MQLGIYIIFIPVFAGISFYLNYYAGLLSVFAGLFFISSFILFEKKKYKEVMELTFTLDKILHGDEILEIKDCNEGDLAILKSEIQKMTIQLREQSLSLKDDKIQMSEAIADISHQLRTPLTSMSVTVDLLSKENISKEENIRLLRDIKSSLKRIDWLIEALLKMSKLDAGTVKFNMTDLSVRELINQSCQAFLVVMDLKNQNLIIDALDERLLGDMLWLREALGNIIKNCMEHCGEGGTISVSAKENAIYTQILVTDNGKGFDKDDLPNLFERFYRGKNASKDSVGIGLALARSIIMAHNGTITAKNSKDGGAEFDIKIYKVIC</sequence>
<dbReference type="GO" id="GO:0004721">
    <property type="term" value="F:phosphoprotein phosphatase activity"/>
    <property type="evidence" value="ECO:0007669"/>
    <property type="project" value="TreeGrafter"/>
</dbReference>
<dbReference type="GO" id="GO:0000155">
    <property type="term" value="F:phosphorelay sensor kinase activity"/>
    <property type="evidence" value="ECO:0007669"/>
    <property type="project" value="InterPro"/>
</dbReference>
<organism evidence="10 11">
    <name type="scientific">Acetitomaculum ruminis DSM 5522</name>
    <dbReference type="NCBI Taxonomy" id="1120918"/>
    <lineage>
        <taxon>Bacteria</taxon>
        <taxon>Bacillati</taxon>
        <taxon>Bacillota</taxon>
        <taxon>Clostridia</taxon>
        <taxon>Lachnospirales</taxon>
        <taxon>Lachnospiraceae</taxon>
        <taxon>Acetitomaculum</taxon>
    </lineage>
</organism>
<dbReference type="Gene3D" id="1.10.287.130">
    <property type="match status" value="1"/>
</dbReference>
<dbReference type="InterPro" id="IPR036890">
    <property type="entry name" value="HATPase_C_sf"/>
</dbReference>
<dbReference type="AlphaFoldDB" id="A0A1I0X904"/>
<evidence type="ECO:0000313" key="11">
    <source>
        <dbReference type="Proteomes" id="UP000198838"/>
    </source>
</evidence>
<dbReference type="SUPFAM" id="SSF55874">
    <property type="entry name" value="ATPase domain of HSP90 chaperone/DNA topoisomerase II/histidine kinase"/>
    <property type="match status" value="1"/>
</dbReference>
<dbReference type="InterPro" id="IPR050351">
    <property type="entry name" value="BphY/WalK/GraS-like"/>
</dbReference>
<dbReference type="STRING" id="1120918.SAMN05216249_10631"/>
<dbReference type="EC" id="2.7.13.3" evidence="3"/>
<evidence type="ECO:0000256" key="6">
    <source>
        <dbReference type="ARBA" id="ARBA00022777"/>
    </source>
</evidence>
<feature type="transmembrane region" description="Helical" evidence="8">
    <location>
        <begin position="24"/>
        <end position="42"/>
    </location>
</feature>
<evidence type="ECO:0000313" key="10">
    <source>
        <dbReference type="EMBL" id="SFA97505.1"/>
    </source>
</evidence>
<proteinExistence type="predicted"/>
<dbReference type="Gene3D" id="3.30.565.10">
    <property type="entry name" value="Histidine kinase-like ATPase, C-terminal domain"/>
    <property type="match status" value="1"/>
</dbReference>
<dbReference type="PROSITE" id="PS50109">
    <property type="entry name" value="HIS_KIN"/>
    <property type="match status" value="1"/>
</dbReference>
<evidence type="ECO:0000256" key="4">
    <source>
        <dbReference type="ARBA" id="ARBA00022553"/>
    </source>
</evidence>
<dbReference type="CDD" id="cd00075">
    <property type="entry name" value="HATPase"/>
    <property type="match status" value="1"/>
</dbReference>
<evidence type="ECO:0000256" key="3">
    <source>
        <dbReference type="ARBA" id="ARBA00012438"/>
    </source>
</evidence>
<evidence type="ECO:0000259" key="9">
    <source>
        <dbReference type="PROSITE" id="PS50109"/>
    </source>
</evidence>
<keyword evidence="8" id="KW-0472">Membrane</keyword>
<reference evidence="10 11" key="1">
    <citation type="submission" date="2016-10" db="EMBL/GenBank/DDBJ databases">
        <authorList>
            <person name="de Groot N.N."/>
        </authorList>
    </citation>
    <scope>NUCLEOTIDE SEQUENCE [LARGE SCALE GENOMIC DNA]</scope>
    <source>
        <strain evidence="10 11">DSM 5522</strain>
    </source>
</reference>
<feature type="domain" description="Histidine kinase" evidence="9">
    <location>
        <begin position="111"/>
        <end position="323"/>
    </location>
</feature>
<accession>A0A1I0X904</accession>
<dbReference type="PRINTS" id="PR00344">
    <property type="entry name" value="BCTRLSENSOR"/>
</dbReference>
<protein>
    <recommendedName>
        <fullName evidence="3">histidine kinase</fullName>
        <ecNumber evidence="3">2.7.13.3</ecNumber>
    </recommendedName>
</protein>
<dbReference type="SMART" id="SM00387">
    <property type="entry name" value="HATPase_c"/>
    <property type="match status" value="1"/>
</dbReference>
<keyword evidence="8" id="KW-1133">Transmembrane helix</keyword>
<dbReference type="PANTHER" id="PTHR45453:SF1">
    <property type="entry name" value="PHOSPHATE REGULON SENSOR PROTEIN PHOR"/>
    <property type="match status" value="1"/>
</dbReference>
<keyword evidence="7" id="KW-0902">Two-component regulatory system</keyword>
<dbReference type="InterPro" id="IPR004358">
    <property type="entry name" value="Sig_transdc_His_kin-like_C"/>
</dbReference>
<dbReference type="GO" id="GO:0016036">
    <property type="term" value="P:cellular response to phosphate starvation"/>
    <property type="evidence" value="ECO:0007669"/>
    <property type="project" value="TreeGrafter"/>
</dbReference>
<evidence type="ECO:0000256" key="7">
    <source>
        <dbReference type="ARBA" id="ARBA00023012"/>
    </source>
</evidence>
<name>A0A1I0X904_9FIRM</name>
<dbReference type="InterPro" id="IPR036097">
    <property type="entry name" value="HisK_dim/P_sf"/>
</dbReference>
<keyword evidence="8" id="KW-0812">Transmembrane</keyword>
<dbReference type="Pfam" id="PF00512">
    <property type="entry name" value="HisKA"/>
    <property type="match status" value="1"/>
</dbReference>
<dbReference type="CDD" id="cd00082">
    <property type="entry name" value="HisKA"/>
    <property type="match status" value="1"/>
</dbReference>
<keyword evidence="4" id="KW-0597">Phosphoprotein</keyword>
<dbReference type="EMBL" id="FOJY01000006">
    <property type="protein sequence ID" value="SFA97505.1"/>
    <property type="molecule type" value="Genomic_DNA"/>
</dbReference>
<dbReference type="InterPro" id="IPR005467">
    <property type="entry name" value="His_kinase_dom"/>
</dbReference>
<keyword evidence="11" id="KW-1185">Reference proteome</keyword>
<evidence type="ECO:0000256" key="1">
    <source>
        <dbReference type="ARBA" id="ARBA00000085"/>
    </source>
</evidence>
<evidence type="ECO:0000256" key="2">
    <source>
        <dbReference type="ARBA" id="ARBA00004370"/>
    </source>
</evidence>
<dbReference type="Pfam" id="PF02518">
    <property type="entry name" value="HATPase_c"/>
    <property type="match status" value="1"/>
</dbReference>
<dbReference type="Proteomes" id="UP000198838">
    <property type="component" value="Unassembled WGS sequence"/>
</dbReference>
<evidence type="ECO:0000256" key="5">
    <source>
        <dbReference type="ARBA" id="ARBA00022679"/>
    </source>
</evidence>
<keyword evidence="6 10" id="KW-0418">Kinase</keyword>
<dbReference type="InterPro" id="IPR003594">
    <property type="entry name" value="HATPase_dom"/>
</dbReference>
<comment type="catalytic activity">
    <reaction evidence="1">
        <text>ATP + protein L-histidine = ADP + protein N-phospho-L-histidine.</text>
        <dbReference type="EC" id="2.7.13.3"/>
    </reaction>
</comment>
<keyword evidence="5" id="KW-0808">Transferase</keyword>
<evidence type="ECO:0000256" key="8">
    <source>
        <dbReference type="SAM" id="Phobius"/>
    </source>
</evidence>
<dbReference type="InterPro" id="IPR003661">
    <property type="entry name" value="HisK_dim/P_dom"/>
</dbReference>